<feature type="transmembrane region" description="Helical" evidence="1">
    <location>
        <begin position="83"/>
        <end position="104"/>
    </location>
</feature>
<dbReference type="Proteomes" id="UP001301958">
    <property type="component" value="Unassembled WGS sequence"/>
</dbReference>
<name>A0AAN7BWT7_9PEZI</name>
<feature type="transmembrane region" description="Helical" evidence="1">
    <location>
        <begin position="333"/>
        <end position="355"/>
    </location>
</feature>
<reference evidence="2" key="2">
    <citation type="submission" date="2023-05" db="EMBL/GenBank/DDBJ databases">
        <authorList>
            <consortium name="Lawrence Berkeley National Laboratory"/>
            <person name="Steindorff A."/>
            <person name="Hensen N."/>
            <person name="Bonometti L."/>
            <person name="Westerberg I."/>
            <person name="Brannstrom I.O."/>
            <person name="Guillou S."/>
            <person name="Cros-Aarteil S."/>
            <person name="Calhoun S."/>
            <person name="Haridas S."/>
            <person name="Kuo A."/>
            <person name="Mondo S."/>
            <person name="Pangilinan J."/>
            <person name="Riley R."/>
            <person name="Labutti K."/>
            <person name="Andreopoulos B."/>
            <person name="Lipzen A."/>
            <person name="Chen C."/>
            <person name="Yanf M."/>
            <person name="Daum C."/>
            <person name="Ng V."/>
            <person name="Clum A."/>
            <person name="Ohm R."/>
            <person name="Martin F."/>
            <person name="Silar P."/>
            <person name="Natvig D."/>
            <person name="Lalanne C."/>
            <person name="Gautier V."/>
            <person name="Ament-Velasquez S.L."/>
            <person name="Kruys A."/>
            <person name="Hutchinson M.I."/>
            <person name="Powell A.J."/>
            <person name="Barry K."/>
            <person name="Miller A.N."/>
            <person name="Grigoriev I.V."/>
            <person name="Debuchy R."/>
            <person name="Gladieux P."/>
            <person name="Thoren M.H."/>
            <person name="Johannesson H."/>
        </authorList>
    </citation>
    <scope>NUCLEOTIDE SEQUENCE</scope>
    <source>
        <strain evidence="2">CBS 990.96</strain>
    </source>
</reference>
<gene>
    <name evidence="2" type="ORF">QBC38DRAFT_507330</name>
</gene>
<dbReference type="PANTHER" id="PTHR11360:SF230">
    <property type="entry name" value="MONOCARBOXYLATE TRANSPORTER, PUTATIVE (AFU_ORTHOLOGUE AFUA_2G12790)-RELATED"/>
    <property type="match status" value="1"/>
</dbReference>
<proteinExistence type="predicted"/>
<dbReference type="PANTHER" id="PTHR11360">
    <property type="entry name" value="MONOCARBOXYLATE TRANSPORTER"/>
    <property type="match status" value="1"/>
</dbReference>
<keyword evidence="3" id="KW-1185">Reference proteome</keyword>
<feature type="transmembrane region" description="Helical" evidence="1">
    <location>
        <begin position="277"/>
        <end position="297"/>
    </location>
</feature>
<reference evidence="2" key="1">
    <citation type="journal article" date="2023" name="Mol. Phylogenet. Evol.">
        <title>Genome-scale phylogeny and comparative genomics of the fungal order Sordariales.</title>
        <authorList>
            <person name="Hensen N."/>
            <person name="Bonometti L."/>
            <person name="Westerberg I."/>
            <person name="Brannstrom I.O."/>
            <person name="Guillou S."/>
            <person name="Cros-Aarteil S."/>
            <person name="Calhoun S."/>
            <person name="Haridas S."/>
            <person name="Kuo A."/>
            <person name="Mondo S."/>
            <person name="Pangilinan J."/>
            <person name="Riley R."/>
            <person name="LaButti K."/>
            <person name="Andreopoulos B."/>
            <person name="Lipzen A."/>
            <person name="Chen C."/>
            <person name="Yan M."/>
            <person name="Daum C."/>
            <person name="Ng V."/>
            <person name="Clum A."/>
            <person name="Steindorff A."/>
            <person name="Ohm R.A."/>
            <person name="Martin F."/>
            <person name="Silar P."/>
            <person name="Natvig D.O."/>
            <person name="Lalanne C."/>
            <person name="Gautier V."/>
            <person name="Ament-Velasquez S.L."/>
            <person name="Kruys A."/>
            <person name="Hutchinson M.I."/>
            <person name="Powell A.J."/>
            <person name="Barry K."/>
            <person name="Miller A.N."/>
            <person name="Grigoriev I.V."/>
            <person name="Debuchy R."/>
            <person name="Gladieux P."/>
            <person name="Hiltunen Thoren M."/>
            <person name="Johannesson H."/>
        </authorList>
    </citation>
    <scope>NUCLEOTIDE SEQUENCE</scope>
    <source>
        <strain evidence="2">CBS 990.96</strain>
    </source>
</reference>
<feature type="transmembrane region" description="Helical" evidence="1">
    <location>
        <begin position="55"/>
        <end position="77"/>
    </location>
</feature>
<sequence>MRDHHLDENLSGKAPWKVVLGAFCLTVSVYGLLSSVGLFQTYWKKDMLKESSRTDVAWIISAFGSFDNLMGAPAGVLYDRHGISWLLPLSSYLYVASFVAMTFCTNYAQFLGCMIVAGAAACKNITAIPSTVAFSICSQWFKSKAALATGCVSLGTALGGIFFSLTNLPQTTSETGEESKKTATLWDVAKSPKFWLIAYPIFAYELVLFIQWGSIPSYAEAVNYGENQFYLMMSYNITLPMWLSDRKLGPINSLIMMNLFTLGVVLVIWLPLGSRSIYALFAVVVLMGVGTGSAVPLGDSFLGTLTDQLVTRRVLIGNPAVEALLERFGSDGLVAFLGALLFTAMTSMSALRWLCNDRRWTLMVKI</sequence>
<dbReference type="Gene3D" id="1.20.1250.20">
    <property type="entry name" value="MFS general substrate transporter like domains"/>
    <property type="match status" value="2"/>
</dbReference>
<dbReference type="InterPro" id="IPR036259">
    <property type="entry name" value="MFS_trans_sf"/>
</dbReference>
<evidence type="ECO:0000313" key="2">
    <source>
        <dbReference type="EMBL" id="KAK4230767.1"/>
    </source>
</evidence>
<dbReference type="EMBL" id="MU865297">
    <property type="protein sequence ID" value="KAK4230767.1"/>
    <property type="molecule type" value="Genomic_DNA"/>
</dbReference>
<keyword evidence="1" id="KW-0812">Transmembrane</keyword>
<organism evidence="2 3">
    <name type="scientific">Podospora fimiseda</name>
    <dbReference type="NCBI Taxonomy" id="252190"/>
    <lineage>
        <taxon>Eukaryota</taxon>
        <taxon>Fungi</taxon>
        <taxon>Dikarya</taxon>
        <taxon>Ascomycota</taxon>
        <taxon>Pezizomycotina</taxon>
        <taxon>Sordariomycetes</taxon>
        <taxon>Sordariomycetidae</taxon>
        <taxon>Sordariales</taxon>
        <taxon>Podosporaceae</taxon>
        <taxon>Podospora</taxon>
    </lineage>
</organism>
<evidence type="ECO:0000256" key="1">
    <source>
        <dbReference type="SAM" id="Phobius"/>
    </source>
</evidence>
<accession>A0AAN7BWT7</accession>
<evidence type="ECO:0000313" key="3">
    <source>
        <dbReference type="Proteomes" id="UP001301958"/>
    </source>
</evidence>
<dbReference type="SUPFAM" id="SSF103473">
    <property type="entry name" value="MFS general substrate transporter"/>
    <property type="match status" value="1"/>
</dbReference>
<protein>
    <submittedName>
        <fullName evidence="2">Transporter</fullName>
    </submittedName>
</protein>
<dbReference type="AlphaFoldDB" id="A0AAN7BWT7"/>
<comment type="caution">
    <text evidence="2">The sequence shown here is derived from an EMBL/GenBank/DDBJ whole genome shotgun (WGS) entry which is preliminary data.</text>
</comment>
<dbReference type="InterPro" id="IPR050327">
    <property type="entry name" value="Proton-linked_MCT"/>
</dbReference>
<feature type="transmembrane region" description="Helical" evidence="1">
    <location>
        <begin position="20"/>
        <end position="43"/>
    </location>
</feature>
<keyword evidence="1" id="KW-0472">Membrane</keyword>
<keyword evidence="1" id="KW-1133">Transmembrane helix</keyword>
<feature type="transmembrane region" description="Helical" evidence="1">
    <location>
        <begin position="194"/>
        <end position="215"/>
    </location>
</feature>
<feature type="transmembrane region" description="Helical" evidence="1">
    <location>
        <begin position="250"/>
        <end position="270"/>
    </location>
</feature>